<evidence type="ECO:0000313" key="9">
    <source>
        <dbReference type="Proteomes" id="UP001500582"/>
    </source>
</evidence>
<evidence type="ECO:0000259" key="7">
    <source>
        <dbReference type="PROSITE" id="PS51352"/>
    </source>
</evidence>
<keyword evidence="4" id="KW-1015">Disulfide bond</keyword>
<evidence type="ECO:0000256" key="5">
    <source>
        <dbReference type="ARBA" id="ARBA00023284"/>
    </source>
</evidence>
<reference evidence="9" key="1">
    <citation type="journal article" date="2019" name="Int. J. Syst. Evol. Microbiol.">
        <title>The Global Catalogue of Microorganisms (GCM) 10K type strain sequencing project: providing services to taxonomists for standard genome sequencing and annotation.</title>
        <authorList>
            <consortium name="The Broad Institute Genomics Platform"/>
            <consortium name="The Broad Institute Genome Sequencing Center for Infectious Disease"/>
            <person name="Wu L."/>
            <person name="Ma J."/>
        </authorList>
    </citation>
    <scope>NUCLEOTIDE SEQUENCE [LARGE SCALE GENOMIC DNA]</scope>
    <source>
        <strain evidence="9">JCM 17705</strain>
    </source>
</reference>
<gene>
    <name evidence="8" type="primary">trxA_1</name>
    <name evidence="8" type="ORF">GCM10023149_45310</name>
</gene>
<organism evidence="8 9">
    <name type="scientific">Mucilaginibacter gynuensis</name>
    <dbReference type="NCBI Taxonomy" id="1302236"/>
    <lineage>
        <taxon>Bacteria</taxon>
        <taxon>Pseudomonadati</taxon>
        <taxon>Bacteroidota</taxon>
        <taxon>Sphingobacteriia</taxon>
        <taxon>Sphingobacteriales</taxon>
        <taxon>Sphingobacteriaceae</taxon>
        <taxon>Mucilaginibacter</taxon>
    </lineage>
</organism>
<dbReference type="RefSeq" id="WP_345213477.1">
    <property type="nucleotide sequence ID" value="NZ_BAABFT010000017.1"/>
</dbReference>
<comment type="caution">
    <text evidence="8">The sequence shown here is derived from an EMBL/GenBank/DDBJ whole genome shotgun (WGS) entry which is preliminary data.</text>
</comment>
<dbReference type="Gene3D" id="3.40.30.10">
    <property type="entry name" value="Glutaredoxin"/>
    <property type="match status" value="1"/>
</dbReference>
<dbReference type="InterPro" id="IPR005746">
    <property type="entry name" value="Thioredoxin"/>
</dbReference>
<proteinExistence type="inferred from homology"/>
<dbReference type="EMBL" id="BAABFT010000017">
    <property type="protein sequence ID" value="GAA4336478.1"/>
    <property type="molecule type" value="Genomic_DNA"/>
</dbReference>
<comment type="similarity">
    <text evidence="1 6">Belongs to the thioredoxin family.</text>
</comment>
<keyword evidence="9" id="KW-1185">Reference proteome</keyword>
<evidence type="ECO:0000313" key="8">
    <source>
        <dbReference type="EMBL" id="GAA4336478.1"/>
    </source>
</evidence>
<sequence length="107" mass="11369">MALTEITDENFTSLTGSGKLALISFCAGWCNSSKMIGPVLNDLANEVKENILIGRVNVDASPGISKQFGISSVPALLFFKNGVEIYRQIGAAPKDVINAKLISLSKP</sequence>
<evidence type="ECO:0000256" key="2">
    <source>
        <dbReference type="ARBA" id="ARBA00022448"/>
    </source>
</evidence>
<dbReference type="Pfam" id="PF00085">
    <property type="entry name" value="Thioredoxin"/>
    <property type="match status" value="1"/>
</dbReference>
<accession>A0ABP8HA25</accession>
<keyword evidence="5" id="KW-0676">Redox-active center</keyword>
<dbReference type="InterPro" id="IPR013766">
    <property type="entry name" value="Thioredoxin_domain"/>
</dbReference>
<name>A0ABP8HA25_9SPHI</name>
<dbReference type="InterPro" id="IPR036249">
    <property type="entry name" value="Thioredoxin-like_sf"/>
</dbReference>
<dbReference type="PANTHER" id="PTHR45663:SF11">
    <property type="entry name" value="GEO12009P1"/>
    <property type="match status" value="1"/>
</dbReference>
<dbReference type="CDD" id="cd02947">
    <property type="entry name" value="TRX_family"/>
    <property type="match status" value="1"/>
</dbReference>
<keyword evidence="2" id="KW-0813">Transport</keyword>
<dbReference type="Proteomes" id="UP001500582">
    <property type="component" value="Unassembled WGS sequence"/>
</dbReference>
<evidence type="ECO:0000256" key="1">
    <source>
        <dbReference type="ARBA" id="ARBA00008987"/>
    </source>
</evidence>
<evidence type="ECO:0000256" key="3">
    <source>
        <dbReference type="ARBA" id="ARBA00022982"/>
    </source>
</evidence>
<dbReference type="SUPFAM" id="SSF52833">
    <property type="entry name" value="Thioredoxin-like"/>
    <property type="match status" value="1"/>
</dbReference>
<dbReference type="PANTHER" id="PTHR45663">
    <property type="entry name" value="GEO12009P1"/>
    <property type="match status" value="1"/>
</dbReference>
<dbReference type="PIRSF" id="PIRSF000077">
    <property type="entry name" value="Thioredoxin"/>
    <property type="match status" value="1"/>
</dbReference>
<protein>
    <recommendedName>
        <fullName evidence="6">Thioredoxin</fullName>
    </recommendedName>
</protein>
<dbReference type="PROSITE" id="PS51352">
    <property type="entry name" value="THIOREDOXIN_2"/>
    <property type="match status" value="1"/>
</dbReference>
<keyword evidence="3" id="KW-0249">Electron transport</keyword>
<feature type="domain" description="Thioredoxin" evidence="7">
    <location>
        <begin position="1"/>
        <end position="106"/>
    </location>
</feature>
<evidence type="ECO:0000256" key="4">
    <source>
        <dbReference type="ARBA" id="ARBA00023157"/>
    </source>
</evidence>
<evidence type="ECO:0000256" key="6">
    <source>
        <dbReference type="PIRNR" id="PIRNR000077"/>
    </source>
</evidence>